<evidence type="ECO:0000313" key="3">
    <source>
        <dbReference type="Proteomes" id="UP001201812"/>
    </source>
</evidence>
<organism evidence="2 3">
    <name type="scientific">Ditylenchus destructor</name>
    <dbReference type="NCBI Taxonomy" id="166010"/>
    <lineage>
        <taxon>Eukaryota</taxon>
        <taxon>Metazoa</taxon>
        <taxon>Ecdysozoa</taxon>
        <taxon>Nematoda</taxon>
        <taxon>Chromadorea</taxon>
        <taxon>Rhabditida</taxon>
        <taxon>Tylenchina</taxon>
        <taxon>Tylenchomorpha</taxon>
        <taxon>Sphaerularioidea</taxon>
        <taxon>Anguinidae</taxon>
        <taxon>Anguininae</taxon>
        <taxon>Ditylenchus</taxon>
    </lineage>
</organism>
<dbReference type="Proteomes" id="UP001201812">
    <property type="component" value="Unassembled WGS sequence"/>
</dbReference>
<dbReference type="InterPro" id="IPR029160">
    <property type="entry name" value="UQCC4"/>
</dbReference>
<name>A0AAD4N4Q0_9BILA</name>
<feature type="region of interest" description="Disordered" evidence="1">
    <location>
        <begin position="169"/>
        <end position="204"/>
    </location>
</feature>
<reference evidence="2" key="1">
    <citation type="submission" date="2022-01" db="EMBL/GenBank/DDBJ databases">
        <title>Genome Sequence Resource for Two Populations of Ditylenchus destructor, the Migratory Endoparasitic Phytonematode.</title>
        <authorList>
            <person name="Zhang H."/>
            <person name="Lin R."/>
            <person name="Xie B."/>
        </authorList>
    </citation>
    <scope>NUCLEOTIDE SEQUENCE</scope>
    <source>
        <strain evidence="2">BazhouSP</strain>
    </source>
</reference>
<sequence>MLRCNSLLVSNSQSIGHSDFIFRLGLQRYMRQIKQIRTYALPVKQKEIPFSETTAFTSLQAQKQLETPVYIPDYYDSEAYQRKVYWSLRGSVIALLVYVAFLRERSDLDEVLESPMEMLAMIVEERTLREEVVRYKAAGRDATAKEEELDYFLIQKEEYMKRLEKEKLEKEAEKKRKQALKKRLKDEELRKKANEQKAKEHASS</sequence>
<evidence type="ECO:0000256" key="1">
    <source>
        <dbReference type="SAM" id="MobiDB-lite"/>
    </source>
</evidence>
<gene>
    <name evidence="2" type="ORF">DdX_07505</name>
</gene>
<protein>
    <submittedName>
        <fullName evidence="2">CCSMST1 family domain-containing protein</fullName>
    </submittedName>
</protein>
<evidence type="ECO:0000313" key="2">
    <source>
        <dbReference type="EMBL" id="KAI1716450.1"/>
    </source>
</evidence>
<dbReference type="Pfam" id="PF15013">
    <property type="entry name" value="CCSMST1"/>
    <property type="match status" value="1"/>
</dbReference>
<keyword evidence="3" id="KW-1185">Reference proteome</keyword>
<proteinExistence type="predicted"/>
<dbReference type="EMBL" id="JAKKPZ010000010">
    <property type="protein sequence ID" value="KAI1716450.1"/>
    <property type="molecule type" value="Genomic_DNA"/>
</dbReference>
<accession>A0AAD4N4Q0</accession>
<feature type="compositionally biased region" description="Basic and acidic residues" evidence="1">
    <location>
        <begin position="184"/>
        <end position="204"/>
    </location>
</feature>
<comment type="caution">
    <text evidence="2">The sequence shown here is derived from an EMBL/GenBank/DDBJ whole genome shotgun (WGS) entry which is preliminary data.</text>
</comment>
<dbReference type="AlphaFoldDB" id="A0AAD4N4Q0"/>